<keyword evidence="1" id="KW-0521">NADP</keyword>
<sequence>MSSQPPTKLGRYRQLSPRASIHVSPLALGLGAMAFGDKHVNMGMAAMDNDAVFNLLDAFFEAGGNHIDTANAYQEGDSERIIGEWAEKRGCRDQLVIATKYTRPASLGDASIKRHDQYLGNSLKSMKLSIEISLKNLRTDYIDIFYVHLWDYHTSVEEMMDGLHNLVVSGKVLYLGISDCPAWFVVKANDYAKANGKTPFVVFQVSYSVLQRDIEREILPMCRHEGIALAVFRVVAGGKIRTDAEEERRRVSGDKGRATFGPWERTPDEKKMCDALEVVAQQVGAKHITAGPSSLCFELAPHVYPVIGGRHVEQLLANIEALEISLSDEQMAYIDGILPFDKGFPANFIGEYGKYPPVLGHYAVFDYPPLLRPVAHTK</sequence>
<dbReference type="SUPFAM" id="SSF51430">
    <property type="entry name" value="NAD(P)-linked oxidoreductase"/>
    <property type="match status" value="1"/>
</dbReference>
<dbReference type="Proteomes" id="UP001362999">
    <property type="component" value="Unassembled WGS sequence"/>
</dbReference>
<dbReference type="PANTHER" id="PTHR43364">
    <property type="entry name" value="NADH-SPECIFIC METHYLGLYOXAL REDUCTASE-RELATED"/>
    <property type="match status" value="1"/>
</dbReference>
<dbReference type="PANTHER" id="PTHR43364:SF7">
    <property type="entry name" value="NADP-DEPENDENT OXIDOREDUCTASE DOMAIN-CONTAINING PROTEIN-RELATED"/>
    <property type="match status" value="1"/>
</dbReference>
<comment type="similarity">
    <text evidence="2">Belongs to the aldo/keto reductase family. Aldo/keto reductase 2 subfamily.</text>
</comment>
<comment type="caution">
    <text evidence="4">The sequence shown here is derived from an EMBL/GenBank/DDBJ whole genome shotgun (WGS) entry which is preliminary data.</text>
</comment>
<dbReference type="AlphaFoldDB" id="A0AAW0CL58"/>
<evidence type="ECO:0000259" key="3">
    <source>
        <dbReference type="Pfam" id="PF00248"/>
    </source>
</evidence>
<dbReference type="EMBL" id="JAWWNJ010000016">
    <property type="protein sequence ID" value="KAK7039717.1"/>
    <property type="molecule type" value="Genomic_DNA"/>
</dbReference>
<dbReference type="Pfam" id="PF00248">
    <property type="entry name" value="Aldo_ket_red"/>
    <property type="match status" value="1"/>
</dbReference>
<keyword evidence="5" id="KW-1185">Reference proteome</keyword>
<dbReference type="InterPro" id="IPR023210">
    <property type="entry name" value="NADP_OxRdtase_dom"/>
</dbReference>
<dbReference type="Gene3D" id="3.20.20.100">
    <property type="entry name" value="NADP-dependent oxidoreductase domain"/>
    <property type="match status" value="1"/>
</dbReference>
<proteinExistence type="inferred from homology"/>
<gene>
    <name evidence="4" type="ORF">R3P38DRAFT_2901619</name>
</gene>
<dbReference type="InterPro" id="IPR050523">
    <property type="entry name" value="AKR_Detox_Biosynth"/>
</dbReference>
<evidence type="ECO:0000256" key="2">
    <source>
        <dbReference type="ARBA" id="ARBA00038157"/>
    </source>
</evidence>
<evidence type="ECO:0000256" key="1">
    <source>
        <dbReference type="ARBA" id="ARBA00022857"/>
    </source>
</evidence>
<feature type="domain" description="NADP-dependent oxidoreductase" evidence="3">
    <location>
        <begin position="28"/>
        <end position="337"/>
    </location>
</feature>
<reference evidence="4 5" key="1">
    <citation type="journal article" date="2024" name="J Genomics">
        <title>Draft genome sequencing and assembly of Favolaschia claudopus CIRM-BRFM 2984 isolated from oak limbs.</title>
        <authorList>
            <person name="Navarro D."/>
            <person name="Drula E."/>
            <person name="Chaduli D."/>
            <person name="Cazenave R."/>
            <person name="Ahrendt S."/>
            <person name="Wang J."/>
            <person name="Lipzen A."/>
            <person name="Daum C."/>
            <person name="Barry K."/>
            <person name="Grigoriev I.V."/>
            <person name="Favel A."/>
            <person name="Rosso M.N."/>
            <person name="Martin F."/>
        </authorList>
    </citation>
    <scope>NUCLEOTIDE SEQUENCE [LARGE SCALE GENOMIC DNA]</scope>
    <source>
        <strain evidence="4 5">CIRM-BRFM 2984</strain>
    </source>
</reference>
<dbReference type="InterPro" id="IPR036812">
    <property type="entry name" value="NAD(P)_OxRdtase_dom_sf"/>
</dbReference>
<evidence type="ECO:0000313" key="4">
    <source>
        <dbReference type="EMBL" id="KAK7039717.1"/>
    </source>
</evidence>
<organism evidence="4 5">
    <name type="scientific">Favolaschia claudopus</name>
    <dbReference type="NCBI Taxonomy" id="2862362"/>
    <lineage>
        <taxon>Eukaryota</taxon>
        <taxon>Fungi</taxon>
        <taxon>Dikarya</taxon>
        <taxon>Basidiomycota</taxon>
        <taxon>Agaricomycotina</taxon>
        <taxon>Agaricomycetes</taxon>
        <taxon>Agaricomycetidae</taxon>
        <taxon>Agaricales</taxon>
        <taxon>Marasmiineae</taxon>
        <taxon>Mycenaceae</taxon>
        <taxon>Favolaschia</taxon>
    </lineage>
</organism>
<protein>
    <submittedName>
        <fullName evidence="4">Aryl-alcohol dehydrogenase</fullName>
    </submittedName>
</protein>
<evidence type="ECO:0000313" key="5">
    <source>
        <dbReference type="Proteomes" id="UP001362999"/>
    </source>
</evidence>
<accession>A0AAW0CL58</accession>
<name>A0AAW0CL58_9AGAR</name>